<dbReference type="InterPro" id="IPR029068">
    <property type="entry name" value="Glyas_Bleomycin-R_OHBP_Dase"/>
</dbReference>
<evidence type="ECO:0000256" key="1">
    <source>
        <dbReference type="SAM" id="MobiDB-lite"/>
    </source>
</evidence>
<protein>
    <recommendedName>
        <fullName evidence="4">VOC domain-containing protein</fullName>
    </recommendedName>
</protein>
<dbReference type="Gene3D" id="3.10.180.10">
    <property type="entry name" value="2,3-Dihydroxybiphenyl 1,2-Dioxygenase, domain 1"/>
    <property type="match status" value="1"/>
</dbReference>
<accession>A0A507CTV6</accession>
<sequence>MSGIIEKARFRYLRFRCHDLPKTIEFYTLMGMHIEWRSDISSDQILFSMAFPSVNGVDSTSTTANDFSLLFEYNAKAGAPHSEDTRSAGPSQSKESQYNMADSEYLVIYVQMLPRIVKRMQTKGFDCQIPVQDFAELKYCIMVDPAGIEVRLMELTDSQLNDFRGKKLWYGRLAYYTIPTLIHDAIDFYESIFAGGSEQPTNANAGNAASMPDSDARTRNGVVGADSKKPLGKMKTTGFRKVDDEDIVVGLSHMMYAWMGHDPREFGCTLCFTERRESEAYSRLATVGKVKRSTVADSKLLSVGFEVPNLDMALNKLKYDHPVQLEWVDGRQTIPSLGTLSRFVDPMNDLRVDLYANIPILLDPILDEPSSASDDDLASESVQDVTSRQTPDDLEGLGASTNTTPLLPKIPTGSRPRQFNIQSASLDTLRSEAASGTKRPSIPDLSNRSKARPEQTGLLHSQKKSRSVSGLLR</sequence>
<dbReference type="VEuPathDB" id="FungiDB:SeMB42_g05075"/>
<dbReference type="EMBL" id="QEAN01000228">
    <property type="protein sequence ID" value="TPX42566.1"/>
    <property type="molecule type" value="Genomic_DNA"/>
</dbReference>
<organism evidence="2 3">
    <name type="scientific">Synchytrium endobioticum</name>
    <dbReference type="NCBI Taxonomy" id="286115"/>
    <lineage>
        <taxon>Eukaryota</taxon>
        <taxon>Fungi</taxon>
        <taxon>Fungi incertae sedis</taxon>
        <taxon>Chytridiomycota</taxon>
        <taxon>Chytridiomycota incertae sedis</taxon>
        <taxon>Chytridiomycetes</taxon>
        <taxon>Synchytriales</taxon>
        <taxon>Synchytriaceae</taxon>
        <taxon>Synchytrium</taxon>
    </lineage>
</organism>
<keyword evidence="3" id="KW-1185">Reference proteome</keyword>
<gene>
    <name evidence="2" type="ORF">SeMB42_g05075</name>
</gene>
<dbReference type="SUPFAM" id="SSF54593">
    <property type="entry name" value="Glyoxalase/Bleomycin resistance protein/Dihydroxybiphenyl dioxygenase"/>
    <property type="match status" value="1"/>
</dbReference>
<feature type="region of interest" description="Disordered" evidence="1">
    <location>
        <begin position="371"/>
        <end position="473"/>
    </location>
</feature>
<evidence type="ECO:0000313" key="2">
    <source>
        <dbReference type="EMBL" id="TPX42566.1"/>
    </source>
</evidence>
<name>A0A507CTV6_9FUNG</name>
<evidence type="ECO:0008006" key="4">
    <source>
        <dbReference type="Google" id="ProtNLM"/>
    </source>
</evidence>
<dbReference type="Proteomes" id="UP000317494">
    <property type="component" value="Unassembled WGS sequence"/>
</dbReference>
<reference evidence="2 3" key="1">
    <citation type="journal article" date="2019" name="Sci. Rep.">
        <title>Comparative genomics of chytrid fungi reveal insights into the obligate biotrophic and pathogenic lifestyle of Synchytrium endobioticum.</title>
        <authorList>
            <person name="van de Vossenberg B.T.L.H."/>
            <person name="Warris S."/>
            <person name="Nguyen H.D.T."/>
            <person name="van Gent-Pelzer M.P.E."/>
            <person name="Joly D.L."/>
            <person name="van de Geest H.C."/>
            <person name="Bonants P.J.M."/>
            <person name="Smith D.S."/>
            <person name="Levesque C.A."/>
            <person name="van der Lee T.A.J."/>
        </authorList>
    </citation>
    <scope>NUCLEOTIDE SEQUENCE [LARGE SCALE GENOMIC DNA]</scope>
    <source>
        <strain evidence="2 3">MB42</strain>
    </source>
</reference>
<comment type="caution">
    <text evidence="2">The sequence shown here is derived from an EMBL/GenBank/DDBJ whole genome shotgun (WGS) entry which is preliminary data.</text>
</comment>
<proteinExistence type="predicted"/>
<feature type="region of interest" description="Disordered" evidence="1">
    <location>
        <begin position="203"/>
        <end position="227"/>
    </location>
</feature>
<evidence type="ECO:0000313" key="3">
    <source>
        <dbReference type="Proteomes" id="UP000317494"/>
    </source>
</evidence>
<feature type="compositionally biased region" description="Polar residues" evidence="1">
    <location>
        <begin position="415"/>
        <end position="428"/>
    </location>
</feature>
<dbReference type="AlphaFoldDB" id="A0A507CTV6"/>